<dbReference type="HOGENOM" id="CLU_1121805_0_0_1"/>
<proteinExistence type="predicted"/>
<dbReference type="GeneID" id="17285670"/>
<reference evidence="3" key="1">
    <citation type="journal article" date="2013" name="Nature">
        <title>Pan genome of the phytoplankton Emiliania underpins its global distribution.</title>
        <authorList>
            <person name="Read B.A."/>
            <person name="Kegel J."/>
            <person name="Klute M.J."/>
            <person name="Kuo A."/>
            <person name="Lefebvre S.C."/>
            <person name="Maumus F."/>
            <person name="Mayer C."/>
            <person name="Miller J."/>
            <person name="Monier A."/>
            <person name="Salamov A."/>
            <person name="Young J."/>
            <person name="Aguilar M."/>
            <person name="Claverie J.M."/>
            <person name="Frickenhaus S."/>
            <person name="Gonzalez K."/>
            <person name="Herman E.K."/>
            <person name="Lin Y.C."/>
            <person name="Napier J."/>
            <person name="Ogata H."/>
            <person name="Sarno A.F."/>
            <person name="Shmutz J."/>
            <person name="Schroeder D."/>
            <person name="de Vargas C."/>
            <person name="Verret F."/>
            <person name="von Dassow P."/>
            <person name="Valentin K."/>
            <person name="Van de Peer Y."/>
            <person name="Wheeler G."/>
            <person name="Dacks J.B."/>
            <person name="Delwiche C.F."/>
            <person name="Dyhrman S.T."/>
            <person name="Glockner G."/>
            <person name="John U."/>
            <person name="Richards T."/>
            <person name="Worden A.Z."/>
            <person name="Zhang X."/>
            <person name="Grigoriev I.V."/>
            <person name="Allen A.E."/>
            <person name="Bidle K."/>
            <person name="Borodovsky M."/>
            <person name="Bowler C."/>
            <person name="Brownlee C."/>
            <person name="Cock J.M."/>
            <person name="Elias M."/>
            <person name="Gladyshev V.N."/>
            <person name="Groth M."/>
            <person name="Guda C."/>
            <person name="Hadaegh A."/>
            <person name="Iglesias-Rodriguez M.D."/>
            <person name="Jenkins J."/>
            <person name="Jones B.M."/>
            <person name="Lawson T."/>
            <person name="Leese F."/>
            <person name="Lindquist E."/>
            <person name="Lobanov A."/>
            <person name="Lomsadze A."/>
            <person name="Malik S.B."/>
            <person name="Marsh M.E."/>
            <person name="Mackinder L."/>
            <person name="Mock T."/>
            <person name="Mueller-Roeber B."/>
            <person name="Pagarete A."/>
            <person name="Parker M."/>
            <person name="Probert I."/>
            <person name="Quesneville H."/>
            <person name="Raines C."/>
            <person name="Rensing S.A."/>
            <person name="Riano-Pachon D.M."/>
            <person name="Richier S."/>
            <person name="Rokitta S."/>
            <person name="Shiraiwa Y."/>
            <person name="Soanes D.M."/>
            <person name="van der Giezen M."/>
            <person name="Wahlund T.M."/>
            <person name="Williams B."/>
            <person name="Wilson W."/>
            <person name="Wolfe G."/>
            <person name="Wurch L.L."/>
        </authorList>
    </citation>
    <scope>NUCLEOTIDE SEQUENCE</scope>
</reference>
<evidence type="ECO:0000313" key="3">
    <source>
        <dbReference type="Proteomes" id="UP000013827"/>
    </source>
</evidence>
<sequence>MTSTASAPALDETAIEINRMRREWDELSRERDSYVARIEAMHSETAADRIKYPNASIASLLKLTLAADRAEAQKRLRLSLERSKKENFERWQQEQVSKERAAMRALSSRGSKVTEKEREARFQALERDAKNWAKRKNEARTRSPEPPPRPPDTDGKKPLRLGEWDLERSTARLATPKKVFKRPQSARNQSPAWRPPAQRSVPIAGYETPPKPRRRPASARPATPSRGAPWDDAALAVLANLFQQANEV</sequence>
<dbReference type="KEGG" id="ehx:EMIHUDRAFT_222880"/>
<organism evidence="2 3">
    <name type="scientific">Emiliania huxleyi (strain CCMP1516)</name>
    <dbReference type="NCBI Taxonomy" id="280463"/>
    <lineage>
        <taxon>Eukaryota</taxon>
        <taxon>Haptista</taxon>
        <taxon>Haptophyta</taxon>
        <taxon>Prymnesiophyceae</taxon>
        <taxon>Isochrysidales</taxon>
        <taxon>Noelaerhabdaceae</taxon>
        <taxon>Emiliania</taxon>
    </lineage>
</organism>
<accession>A0A0D3KXB4</accession>
<feature type="compositionally biased region" description="Basic and acidic residues" evidence="1">
    <location>
        <begin position="87"/>
        <end position="102"/>
    </location>
</feature>
<feature type="compositionally biased region" description="Low complexity" evidence="1">
    <location>
        <begin position="218"/>
        <end position="228"/>
    </location>
</feature>
<name>A0A0D3KXB4_EMIH1</name>
<evidence type="ECO:0000256" key="1">
    <source>
        <dbReference type="SAM" id="MobiDB-lite"/>
    </source>
</evidence>
<feature type="region of interest" description="Disordered" evidence="1">
    <location>
        <begin position="87"/>
        <end position="229"/>
    </location>
</feature>
<dbReference type="Proteomes" id="UP000013827">
    <property type="component" value="Unassembled WGS sequence"/>
</dbReference>
<dbReference type="AlphaFoldDB" id="A0A0D3KXB4"/>
<evidence type="ECO:0000313" key="2">
    <source>
        <dbReference type="EnsemblProtists" id="EOD40399"/>
    </source>
</evidence>
<protein>
    <submittedName>
        <fullName evidence="2">Uncharacterized protein</fullName>
    </submittedName>
</protein>
<keyword evidence="3" id="KW-1185">Reference proteome</keyword>
<reference evidence="2" key="2">
    <citation type="submission" date="2024-10" db="UniProtKB">
        <authorList>
            <consortium name="EnsemblProtists"/>
        </authorList>
    </citation>
    <scope>IDENTIFICATION</scope>
</reference>
<dbReference type="EnsemblProtists" id="EOD40399">
    <property type="protein sequence ID" value="EOD40399"/>
    <property type="gene ID" value="EMIHUDRAFT_222880"/>
</dbReference>
<dbReference type="RefSeq" id="XP_005792828.1">
    <property type="nucleotide sequence ID" value="XM_005792771.1"/>
</dbReference>
<feature type="compositionally biased region" description="Basic and acidic residues" evidence="1">
    <location>
        <begin position="112"/>
        <end position="143"/>
    </location>
</feature>
<feature type="compositionally biased region" description="Basic and acidic residues" evidence="1">
    <location>
        <begin position="151"/>
        <end position="170"/>
    </location>
</feature>
<dbReference type="PaxDb" id="2903-EOD40399"/>